<dbReference type="SMART" id="SM00902">
    <property type="entry name" value="Fe_hyd_SSU"/>
    <property type="match status" value="1"/>
</dbReference>
<dbReference type="InterPro" id="IPR017896">
    <property type="entry name" value="4Fe4S_Fe-S-bd"/>
</dbReference>
<dbReference type="RefSeq" id="WP_076713596.1">
    <property type="nucleotide sequence ID" value="NZ_MOEN01000041.1"/>
</dbReference>
<dbReference type="InterPro" id="IPR013352">
    <property type="entry name" value="Fe_hydrogenase_subset"/>
</dbReference>
<organism evidence="10 11">
    <name type="scientific">Desulfurobacterium indicum</name>
    <dbReference type="NCBI Taxonomy" id="1914305"/>
    <lineage>
        <taxon>Bacteria</taxon>
        <taxon>Pseudomonadati</taxon>
        <taxon>Aquificota</taxon>
        <taxon>Aquificia</taxon>
        <taxon>Desulfurobacteriales</taxon>
        <taxon>Desulfurobacteriaceae</taxon>
        <taxon>Desulfurobacterium</taxon>
    </lineage>
</organism>
<dbReference type="Gene3D" id="3.40.950.10">
    <property type="entry name" value="Fe-only Hydrogenase (Larger Subunit), Chain L, domain 3"/>
    <property type="match status" value="1"/>
</dbReference>
<evidence type="ECO:0000259" key="7">
    <source>
        <dbReference type="PROSITE" id="PS51085"/>
    </source>
</evidence>
<dbReference type="InterPro" id="IPR050340">
    <property type="entry name" value="Cytosolic_Fe-S_CAF"/>
</dbReference>
<dbReference type="NCBIfam" id="NF040763">
    <property type="entry name" value="FeFe_hydrog_A6"/>
    <property type="match status" value="1"/>
</dbReference>
<keyword evidence="3" id="KW-0677">Repeat</keyword>
<dbReference type="PROSITE" id="PS51839">
    <property type="entry name" value="4FE4S_HC3"/>
    <property type="match status" value="1"/>
</dbReference>
<evidence type="ECO:0000313" key="10">
    <source>
        <dbReference type="EMBL" id="OMH39882.1"/>
    </source>
</evidence>
<evidence type="ECO:0000256" key="6">
    <source>
        <dbReference type="SAM" id="MobiDB-lite"/>
    </source>
</evidence>
<dbReference type="InterPro" id="IPR003149">
    <property type="entry name" value="Fe_hydrogenase_ssu"/>
</dbReference>
<comment type="caution">
    <text evidence="10">The sequence shown here is derived from an EMBL/GenBank/DDBJ whole genome shotgun (WGS) entry which is preliminary data.</text>
</comment>
<feature type="domain" description="2Fe-2S ferredoxin-type" evidence="7">
    <location>
        <begin position="3"/>
        <end position="81"/>
    </location>
</feature>
<dbReference type="SMART" id="SM00929">
    <property type="entry name" value="NADH-G_4Fe-4S_3"/>
    <property type="match status" value="1"/>
</dbReference>
<dbReference type="InterPro" id="IPR019574">
    <property type="entry name" value="NADH_UbQ_OxRdtase_Gsu_4Fe4S-bd"/>
</dbReference>
<dbReference type="InterPro" id="IPR009016">
    <property type="entry name" value="Fe_hydrogenase"/>
</dbReference>
<feature type="domain" description="4Fe-4S ferredoxin-type" evidence="8">
    <location>
        <begin position="181"/>
        <end position="210"/>
    </location>
</feature>
<reference evidence="10 11" key="1">
    <citation type="submission" date="2016-10" db="EMBL/GenBank/DDBJ databases">
        <title>Genome sequence of a sulfur-reducing bacterium Desulfurobacterium indicum K6013.</title>
        <authorList>
            <person name="Cao J."/>
            <person name="Shao Z."/>
            <person name="Alain K."/>
            <person name="Jebbar M."/>
        </authorList>
    </citation>
    <scope>NUCLEOTIDE SEQUENCE [LARGE SCALE GENOMIC DNA]</scope>
    <source>
        <strain evidence="10 11">K6013</strain>
    </source>
</reference>
<dbReference type="SUPFAM" id="SSF54292">
    <property type="entry name" value="2Fe-2S ferredoxin-like"/>
    <property type="match status" value="1"/>
</dbReference>
<dbReference type="SUPFAM" id="SSF53920">
    <property type="entry name" value="Fe-only hydrogenase"/>
    <property type="match status" value="1"/>
</dbReference>
<sequence>MTETVTIKIDGKEYTVESGQTILEVCKKLDIYVPTLCFMEKMSEGGHCGLCIVDVKGARTFQRACITKVRDGMEIETNTPAVRDVRKTVFEMILADHKIECPVCKRDETCEIRKVAKHLGFPEFEVEPIYTDEGVDNSIISREPAKCIKCQRCVNTCELIPGIGIYGFFGKGHDATVEPPKSLSMSETPCIVCGQCVVRCPTGALTERDDTEKVLEALYDPEKLVFASFAPSVRVAIGEPFGMEPGEVVVGKLVSALRRLGFDRVYDVNFGADLTIVEEANELISRIKNGGVLPMATSCCPGWVNFVEKFHPEFIPNLSSCKSPQAMLGALVKSYMKEIEGISEEKIIHVTIMPCTAKKYEALRPELSGDTDYVLTTRELARLLKRFDIDLSKLPEDEADKPFGEYTGAATIFGVTGGVMEAALRTAVDWLSGGTFDKLEFTAVRGMEDLKFAEVDVNGTIIRVAVAHTLSAAEKLLHMIKNGEVEIHFFEVMACPGGCVGGGGQPIPSTTEMIKRRSEGLYSDDEKRVLRKSHENPYIKAVYEKYLGAIGGEKAHHILHTTYRVVYDILCKLEKWDNLLGNTPQIPTPGGKNGTTEDFTRPS</sequence>
<dbReference type="AlphaFoldDB" id="A0A1R1MJ88"/>
<evidence type="ECO:0000256" key="4">
    <source>
        <dbReference type="ARBA" id="ARBA00023004"/>
    </source>
</evidence>
<gene>
    <name evidence="10" type="ORF">BLW93_08140</name>
</gene>
<dbReference type="OrthoDB" id="9803192at2"/>
<dbReference type="PANTHER" id="PTHR11615">
    <property type="entry name" value="NITRATE, FORMATE, IRON DEHYDROGENASE"/>
    <property type="match status" value="1"/>
</dbReference>
<dbReference type="Gene3D" id="3.30.70.20">
    <property type="match status" value="1"/>
</dbReference>
<dbReference type="InterPro" id="IPR036991">
    <property type="entry name" value="Fe_hydrogenase_ssu_sf"/>
</dbReference>
<dbReference type="NCBIfam" id="TIGR02512">
    <property type="entry name" value="FeFe_hydrog_A"/>
    <property type="match status" value="1"/>
</dbReference>
<dbReference type="Pfam" id="PF13510">
    <property type="entry name" value="Fer2_4"/>
    <property type="match status" value="1"/>
</dbReference>
<feature type="domain" description="4Fe-4S His(Cys)3-ligated-type" evidence="9">
    <location>
        <begin position="81"/>
        <end position="120"/>
    </location>
</feature>
<dbReference type="Gene3D" id="4.10.260.20">
    <property type="entry name" value="Iron hydrogenase, small subunit"/>
    <property type="match status" value="1"/>
</dbReference>
<dbReference type="Pfam" id="PF12838">
    <property type="entry name" value="Fer4_7"/>
    <property type="match status" value="1"/>
</dbReference>
<dbReference type="InterPro" id="IPR004108">
    <property type="entry name" value="Fe_hydrogenase_lsu_C"/>
</dbReference>
<evidence type="ECO:0000256" key="3">
    <source>
        <dbReference type="ARBA" id="ARBA00022737"/>
    </source>
</evidence>
<dbReference type="InterPro" id="IPR001041">
    <property type="entry name" value="2Fe-2S_ferredoxin-type"/>
</dbReference>
<name>A0A1R1MJ88_9BACT</name>
<dbReference type="EMBL" id="MOEN01000041">
    <property type="protein sequence ID" value="OMH39882.1"/>
    <property type="molecule type" value="Genomic_DNA"/>
</dbReference>
<dbReference type="Gene3D" id="3.10.20.740">
    <property type="match status" value="1"/>
</dbReference>
<dbReference type="GO" id="GO:0008901">
    <property type="term" value="F:ferredoxin hydrogenase activity"/>
    <property type="evidence" value="ECO:0007669"/>
    <property type="project" value="InterPro"/>
</dbReference>
<evidence type="ECO:0000259" key="8">
    <source>
        <dbReference type="PROSITE" id="PS51379"/>
    </source>
</evidence>
<feature type="region of interest" description="Disordered" evidence="6">
    <location>
        <begin position="582"/>
        <end position="603"/>
    </location>
</feature>
<dbReference type="Pfam" id="PF02256">
    <property type="entry name" value="Fe_hyd_SSU"/>
    <property type="match status" value="1"/>
</dbReference>
<dbReference type="GO" id="GO:0051539">
    <property type="term" value="F:4 iron, 4 sulfur cluster binding"/>
    <property type="evidence" value="ECO:0007669"/>
    <property type="project" value="UniProtKB-KW"/>
</dbReference>
<evidence type="ECO:0000313" key="11">
    <source>
        <dbReference type="Proteomes" id="UP000187408"/>
    </source>
</evidence>
<dbReference type="STRING" id="1914305.BLW93_08140"/>
<dbReference type="Proteomes" id="UP000187408">
    <property type="component" value="Unassembled WGS sequence"/>
</dbReference>
<keyword evidence="1" id="KW-0004">4Fe-4S</keyword>
<dbReference type="FunFam" id="3.30.70.20:FF:000035">
    <property type="entry name" value="Iron hydrogenase 1"/>
    <property type="match status" value="1"/>
</dbReference>
<dbReference type="GO" id="GO:0005506">
    <property type="term" value="F:iron ion binding"/>
    <property type="evidence" value="ECO:0007669"/>
    <property type="project" value="InterPro"/>
</dbReference>
<evidence type="ECO:0000256" key="5">
    <source>
        <dbReference type="ARBA" id="ARBA00023014"/>
    </source>
</evidence>
<dbReference type="PROSITE" id="PS51379">
    <property type="entry name" value="4FE4S_FER_2"/>
    <property type="match status" value="2"/>
</dbReference>
<keyword evidence="2" id="KW-0479">Metal-binding</keyword>
<keyword evidence="4" id="KW-0408">Iron</keyword>
<dbReference type="Gene3D" id="3.40.50.1780">
    <property type="match status" value="1"/>
</dbReference>
<dbReference type="Pfam" id="PF10588">
    <property type="entry name" value="NADH-G_4Fe-4S_3"/>
    <property type="match status" value="1"/>
</dbReference>
<evidence type="ECO:0000259" key="9">
    <source>
        <dbReference type="PROSITE" id="PS51839"/>
    </source>
</evidence>
<evidence type="ECO:0008006" key="12">
    <source>
        <dbReference type="Google" id="ProtNLM"/>
    </source>
</evidence>
<protein>
    <recommendedName>
        <fullName evidence="12">Ferredoxin</fullName>
    </recommendedName>
</protein>
<dbReference type="InterPro" id="IPR036010">
    <property type="entry name" value="2Fe-2S_ferredoxin-like_sf"/>
</dbReference>
<accession>A0A1R1MJ88</accession>
<dbReference type="InterPro" id="IPR017900">
    <property type="entry name" value="4Fe4S_Fe_S_CS"/>
</dbReference>
<feature type="domain" description="4Fe-4S ferredoxin-type" evidence="8">
    <location>
        <begin position="138"/>
        <end position="168"/>
    </location>
</feature>
<dbReference type="Pfam" id="PF02906">
    <property type="entry name" value="Fe_hyd_lg_C"/>
    <property type="match status" value="1"/>
</dbReference>
<dbReference type="InterPro" id="IPR049830">
    <property type="entry name" value="HndD"/>
</dbReference>
<evidence type="ECO:0000256" key="2">
    <source>
        <dbReference type="ARBA" id="ARBA00022723"/>
    </source>
</evidence>
<keyword evidence="5" id="KW-0411">Iron-sulfur</keyword>
<evidence type="ECO:0000256" key="1">
    <source>
        <dbReference type="ARBA" id="ARBA00022485"/>
    </source>
</evidence>
<dbReference type="CDD" id="cd00207">
    <property type="entry name" value="fer2"/>
    <property type="match status" value="1"/>
</dbReference>
<dbReference type="PROSITE" id="PS51085">
    <property type="entry name" value="2FE2S_FER_2"/>
    <property type="match status" value="1"/>
</dbReference>
<dbReference type="SUPFAM" id="SSF54862">
    <property type="entry name" value="4Fe-4S ferredoxins"/>
    <property type="match status" value="1"/>
</dbReference>
<proteinExistence type="predicted"/>
<dbReference type="PROSITE" id="PS00198">
    <property type="entry name" value="4FE4S_FER_1"/>
    <property type="match status" value="1"/>
</dbReference>
<dbReference type="FunFam" id="3.10.20.740:FF:000003">
    <property type="entry name" value="Formate dehydrogenase subunit alpha"/>
    <property type="match status" value="1"/>
</dbReference>
<keyword evidence="11" id="KW-1185">Reference proteome</keyword>